<keyword evidence="2" id="KW-0285">Flavoprotein</keyword>
<dbReference type="Gene3D" id="3.40.50.720">
    <property type="entry name" value="NAD(P)-binding Rossmann-like Domain"/>
    <property type="match status" value="1"/>
</dbReference>
<sequence length="272" mass="30304">STDITEYSLEALTTSSIKRVQLVGRRGPLQAAFTIKELREMLKLPNVTTSWRKEDFVGVEDVVGTLPRPRKRLTELMLTSLKAQTTIDTKERQFIPIFLRSPEVISYNSVDFVVNKMDGDKAIRTNDMENLPADLILRSIGYKSSCVDSKIPFDTKSGKVFNRDGRVQVSGEKDVIERGLYAAGWLGTGPTGVILTTMNGAFGVAKNIVDDFNSNLIEAGENKPGLDTRQLRAVTWDKWEKIDKAEIEAGKPKGKPREKIVDIEKMLEIAGV</sequence>
<dbReference type="EnsemblMetazoa" id="MESCA000897-RA">
    <property type="protein sequence ID" value="MESCA000897-PA"/>
    <property type="gene ID" value="MESCA000897"/>
</dbReference>
<evidence type="ECO:0000313" key="7">
    <source>
        <dbReference type="Proteomes" id="UP000015102"/>
    </source>
</evidence>
<dbReference type="InterPro" id="IPR036188">
    <property type="entry name" value="FAD/NAD-bd_sf"/>
</dbReference>
<reference evidence="6" key="2">
    <citation type="submission" date="2015-06" db="UniProtKB">
        <authorList>
            <consortium name="EnsemblMetazoa"/>
        </authorList>
    </citation>
    <scope>IDENTIFICATION</scope>
</reference>
<keyword evidence="5" id="KW-0560">Oxidoreductase</keyword>
<evidence type="ECO:0000256" key="3">
    <source>
        <dbReference type="ARBA" id="ARBA00022827"/>
    </source>
</evidence>
<keyword evidence="3" id="KW-0274">FAD</keyword>
<dbReference type="SUPFAM" id="SSF51905">
    <property type="entry name" value="FAD/NAD(P)-binding domain"/>
    <property type="match status" value="1"/>
</dbReference>
<evidence type="ECO:0000313" key="6">
    <source>
        <dbReference type="EnsemblMetazoa" id="MESCA000897-PA"/>
    </source>
</evidence>
<dbReference type="Gene3D" id="3.50.50.60">
    <property type="entry name" value="FAD/NAD(P)-binding domain"/>
    <property type="match status" value="1"/>
</dbReference>
<keyword evidence="7" id="KW-1185">Reference proteome</keyword>
<proteinExistence type="predicted"/>
<dbReference type="PANTHER" id="PTHR48467">
    <property type="entry name" value="GLUTAMATE SYNTHASE 1 [NADH], CHLOROPLASTIC-LIKE"/>
    <property type="match status" value="1"/>
</dbReference>
<accession>T1GC91</accession>
<dbReference type="GO" id="GO:0016491">
    <property type="term" value="F:oxidoreductase activity"/>
    <property type="evidence" value="ECO:0007669"/>
    <property type="project" value="UniProtKB-KW"/>
</dbReference>
<evidence type="ECO:0000256" key="5">
    <source>
        <dbReference type="ARBA" id="ARBA00023002"/>
    </source>
</evidence>
<dbReference type="EMBL" id="CAQQ02181899">
    <property type="status" value="NOT_ANNOTATED_CDS"/>
    <property type="molecule type" value="Genomic_DNA"/>
</dbReference>
<reference evidence="7" key="1">
    <citation type="submission" date="2013-02" db="EMBL/GenBank/DDBJ databases">
        <authorList>
            <person name="Hughes D."/>
        </authorList>
    </citation>
    <scope>NUCLEOTIDE SEQUENCE</scope>
    <source>
        <strain>Durham</strain>
        <strain evidence="7">NC isolate 2 -- Noor lab</strain>
    </source>
</reference>
<evidence type="ECO:0000256" key="2">
    <source>
        <dbReference type="ARBA" id="ARBA00022630"/>
    </source>
</evidence>
<dbReference type="AlphaFoldDB" id="T1GC91"/>
<dbReference type="InterPro" id="IPR055275">
    <property type="entry name" value="Ferredox_Rdtase"/>
</dbReference>
<dbReference type="OMA" id="DMEEMEC"/>
<keyword evidence="4" id="KW-0521">NADP</keyword>
<protein>
    <submittedName>
        <fullName evidence="6">Uncharacterized protein</fullName>
    </submittedName>
</protein>
<evidence type="ECO:0000256" key="1">
    <source>
        <dbReference type="ARBA" id="ARBA00001974"/>
    </source>
</evidence>
<dbReference type="Proteomes" id="UP000015102">
    <property type="component" value="Unassembled WGS sequence"/>
</dbReference>
<comment type="cofactor">
    <cofactor evidence="1">
        <name>FAD</name>
        <dbReference type="ChEBI" id="CHEBI:57692"/>
    </cofactor>
</comment>
<dbReference type="STRING" id="36166.T1GC91"/>
<evidence type="ECO:0000256" key="4">
    <source>
        <dbReference type="ARBA" id="ARBA00022857"/>
    </source>
</evidence>
<dbReference type="EMBL" id="CAQQ02181898">
    <property type="status" value="NOT_ANNOTATED_CDS"/>
    <property type="molecule type" value="Genomic_DNA"/>
</dbReference>
<name>T1GC91_MEGSC</name>
<dbReference type="PANTHER" id="PTHR48467:SF1">
    <property type="entry name" value="GLUTAMATE SYNTHASE 1 [NADH], CHLOROPLASTIC-LIKE"/>
    <property type="match status" value="1"/>
</dbReference>
<organism evidence="6 7">
    <name type="scientific">Megaselia scalaris</name>
    <name type="common">Humpbacked fly</name>
    <name type="synonym">Phora scalaris</name>
    <dbReference type="NCBI Taxonomy" id="36166"/>
    <lineage>
        <taxon>Eukaryota</taxon>
        <taxon>Metazoa</taxon>
        <taxon>Ecdysozoa</taxon>
        <taxon>Arthropoda</taxon>
        <taxon>Hexapoda</taxon>
        <taxon>Insecta</taxon>
        <taxon>Pterygota</taxon>
        <taxon>Neoptera</taxon>
        <taxon>Endopterygota</taxon>
        <taxon>Diptera</taxon>
        <taxon>Brachycera</taxon>
        <taxon>Muscomorpha</taxon>
        <taxon>Platypezoidea</taxon>
        <taxon>Phoridae</taxon>
        <taxon>Megaseliini</taxon>
        <taxon>Megaselia</taxon>
    </lineage>
</organism>
<dbReference type="HOGENOM" id="CLU_024722_2_0_1"/>